<dbReference type="PANTHER" id="PTHR33823">
    <property type="entry name" value="RNA POLYMERASE-BINDING TRANSCRIPTION FACTOR DKSA-RELATED"/>
    <property type="match status" value="1"/>
</dbReference>
<feature type="binding site" evidence="5">
    <location>
        <position position="125"/>
    </location>
    <ligand>
        <name>Zn(2+)</name>
        <dbReference type="ChEBI" id="CHEBI:29105"/>
    </ligand>
</feature>
<dbReference type="NCBIfam" id="TIGR02420">
    <property type="entry name" value="dksA"/>
    <property type="match status" value="1"/>
</dbReference>
<name>A0A6N7ET07_9GAMM</name>
<dbReference type="InterPro" id="IPR037187">
    <property type="entry name" value="DnaK_N"/>
</dbReference>
<dbReference type="InterPro" id="IPR000962">
    <property type="entry name" value="Znf_DskA_TraR"/>
</dbReference>
<proteinExistence type="inferred from homology"/>
<keyword evidence="1 5" id="KW-0963">Cytoplasm</keyword>
<dbReference type="GO" id="GO:0005737">
    <property type="term" value="C:cytoplasm"/>
    <property type="evidence" value="ECO:0007669"/>
    <property type="project" value="UniProtKB-SubCell"/>
</dbReference>
<keyword evidence="4 5" id="KW-0862">Zinc</keyword>
<keyword evidence="3 5" id="KW-0863">Zinc-finger</keyword>
<evidence type="ECO:0000256" key="5">
    <source>
        <dbReference type="HAMAP-Rule" id="MF_00926"/>
    </source>
</evidence>
<dbReference type="GO" id="GO:0008270">
    <property type="term" value="F:zinc ion binding"/>
    <property type="evidence" value="ECO:0007669"/>
    <property type="project" value="UniProtKB-UniRule"/>
</dbReference>
<dbReference type="HAMAP" id="MF_00926">
    <property type="entry name" value="DksA"/>
    <property type="match status" value="1"/>
</dbReference>
<evidence type="ECO:0000313" key="9">
    <source>
        <dbReference type="EMBL" id="MPV85681.1"/>
    </source>
</evidence>
<protein>
    <recommendedName>
        <fullName evidence="5">RNA polymerase-binding transcription factor DksA</fullName>
    </recommendedName>
</protein>
<feature type="binding site" evidence="5">
    <location>
        <position position="128"/>
    </location>
    <ligand>
        <name>Zn(2+)</name>
        <dbReference type="ChEBI" id="CHEBI:29105"/>
    </ligand>
</feature>
<evidence type="ECO:0000256" key="1">
    <source>
        <dbReference type="ARBA" id="ARBA00022490"/>
    </source>
</evidence>
<evidence type="ECO:0000256" key="6">
    <source>
        <dbReference type="PROSITE-ProRule" id="PRU00510"/>
    </source>
</evidence>
<dbReference type="Proteomes" id="UP000471298">
    <property type="component" value="Unassembled WGS sequence"/>
</dbReference>
<comment type="similarity">
    <text evidence="5">Belongs to the DksA family.</text>
</comment>
<dbReference type="EMBL" id="WHNW01000002">
    <property type="protein sequence ID" value="MPV85681.1"/>
    <property type="molecule type" value="Genomic_DNA"/>
</dbReference>
<evidence type="ECO:0000256" key="4">
    <source>
        <dbReference type="ARBA" id="ARBA00022833"/>
    </source>
</evidence>
<dbReference type="PROSITE" id="PS01102">
    <property type="entry name" value="ZF_DKSA_1"/>
    <property type="match status" value="1"/>
</dbReference>
<organism evidence="9 10">
    <name type="scientific">Ostreibacterium oceani</name>
    <dbReference type="NCBI Taxonomy" id="2654998"/>
    <lineage>
        <taxon>Bacteria</taxon>
        <taxon>Pseudomonadati</taxon>
        <taxon>Pseudomonadota</taxon>
        <taxon>Gammaproteobacteria</taxon>
        <taxon>Cardiobacteriales</taxon>
        <taxon>Ostreibacteriaceae</taxon>
        <taxon>Ostreibacterium</taxon>
    </lineage>
</organism>
<dbReference type="InterPro" id="IPR020458">
    <property type="entry name" value="Znf_DskA_TraR_CS"/>
</dbReference>
<dbReference type="FunCoup" id="A0A6N7ET07">
    <property type="interactions" value="299"/>
</dbReference>
<dbReference type="InterPro" id="IPR048489">
    <property type="entry name" value="DksA_N"/>
</dbReference>
<dbReference type="AlphaFoldDB" id="A0A6N7ET07"/>
<evidence type="ECO:0000256" key="3">
    <source>
        <dbReference type="ARBA" id="ARBA00022771"/>
    </source>
</evidence>
<dbReference type="PROSITE" id="PS51128">
    <property type="entry name" value="ZF_DKSA_2"/>
    <property type="match status" value="1"/>
</dbReference>
<feature type="binding site" evidence="5">
    <location>
        <position position="107"/>
    </location>
    <ligand>
        <name>Zn(2+)</name>
        <dbReference type="ChEBI" id="CHEBI:29105"/>
    </ligand>
</feature>
<dbReference type="SUPFAM" id="SSF57716">
    <property type="entry name" value="Glucocorticoid receptor-like (DNA-binding domain)"/>
    <property type="match status" value="1"/>
</dbReference>
<feature type="domain" description="DnaK suppressor protein DksA N-terminal" evidence="8">
    <location>
        <begin position="26"/>
        <end position="96"/>
    </location>
</feature>
<dbReference type="RefSeq" id="WP_152809152.1">
    <property type="nucleotide sequence ID" value="NZ_WHNW01000002.1"/>
</dbReference>
<comment type="subunit">
    <text evidence="5">Interacts directly with the RNA polymerase.</text>
</comment>
<feature type="domain" description="Zinc finger DksA/TraR C4-type" evidence="7">
    <location>
        <begin position="99"/>
        <end position="134"/>
    </location>
</feature>
<dbReference type="Pfam" id="PF21157">
    <property type="entry name" value="DksA_N"/>
    <property type="match status" value="1"/>
</dbReference>
<dbReference type="InParanoid" id="A0A6N7ET07"/>
<sequence length="140" mass="16202">MELLQHELKNASYQLEKNEAYMNARQLAHFKQLLLSMKESILDHASDTKVHLQSDTSKLADIADRASQEEEFSLTLRSRDRERKLIYKIDAALERIVTGDFGYCEKCGVDIGIKRLEARPTAELCIDCKEIEEKKEKTRL</sequence>
<comment type="caution">
    <text evidence="9">The sequence shown here is derived from an EMBL/GenBank/DDBJ whole genome shotgun (WGS) entry which is preliminary data.</text>
</comment>
<gene>
    <name evidence="5 9" type="primary">dksA</name>
    <name evidence="9" type="ORF">GCU85_02875</name>
</gene>
<keyword evidence="2 5" id="KW-0479">Metal-binding</keyword>
<dbReference type="InterPro" id="IPR012784">
    <property type="entry name" value="DksA_RNA_pol-bd"/>
</dbReference>
<reference evidence="9 10" key="1">
    <citation type="submission" date="2019-10" db="EMBL/GenBank/DDBJ databases">
        <title>Cardiobacteriales fam. a chemoheterotrophic member of the order Cardiobacteriales, and proposal of Cardiobacteriales fam. nov.</title>
        <authorList>
            <person name="Wang C."/>
        </authorList>
    </citation>
    <scope>NUCLEOTIDE SEQUENCE [LARGE SCALE GENOMIC DNA]</scope>
    <source>
        <strain evidence="9 10">ML27</strain>
    </source>
</reference>
<evidence type="ECO:0000256" key="2">
    <source>
        <dbReference type="ARBA" id="ARBA00022723"/>
    </source>
</evidence>
<dbReference type="PANTHER" id="PTHR33823:SF2">
    <property type="entry name" value="RNA POLYMERASE-BINDING TRANSCRIPTION FACTOR DKSA"/>
    <property type="match status" value="1"/>
</dbReference>
<dbReference type="SUPFAM" id="SSF109635">
    <property type="entry name" value="DnaK suppressor protein DksA, alpha-hairpin domain"/>
    <property type="match status" value="1"/>
</dbReference>
<evidence type="ECO:0000259" key="7">
    <source>
        <dbReference type="Pfam" id="PF01258"/>
    </source>
</evidence>
<dbReference type="Gene3D" id="1.20.120.910">
    <property type="entry name" value="DksA, coiled-coil domain"/>
    <property type="match status" value="1"/>
</dbReference>
<evidence type="ECO:0000259" key="8">
    <source>
        <dbReference type="Pfam" id="PF21157"/>
    </source>
</evidence>
<dbReference type="Pfam" id="PF01258">
    <property type="entry name" value="zf-dskA_traR"/>
    <property type="match status" value="1"/>
</dbReference>
<accession>A0A6N7ET07</accession>
<feature type="zinc finger region" description="dksA C4-type" evidence="6">
    <location>
        <begin position="104"/>
        <end position="128"/>
    </location>
</feature>
<comment type="subcellular location">
    <subcellularLocation>
        <location evidence="5">Cytoplasm</location>
    </subcellularLocation>
</comment>
<keyword evidence="10" id="KW-1185">Reference proteome</keyword>
<feature type="binding site" evidence="5">
    <location>
        <position position="104"/>
    </location>
    <ligand>
        <name>Zn(2+)</name>
        <dbReference type="ChEBI" id="CHEBI:29105"/>
    </ligand>
</feature>
<dbReference type="GO" id="GO:0010468">
    <property type="term" value="P:regulation of gene expression"/>
    <property type="evidence" value="ECO:0007669"/>
    <property type="project" value="UniProtKB-UniRule"/>
</dbReference>
<evidence type="ECO:0000313" key="10">
    <source>
        <dbReference type="Proteomes" id="UP000471298"/>
    </source>
</evidence>
<comment type="function">
    <text evidence="5">Transcription factor that acts by binding directly to the RNA polymerase (RNAP). Required for negative regulation of rRNA expression and positive regulation of several amino acid biosynthesis promoters. Also required for regulation of fis expression.</text>
</comment>